<proteinExistence type="inferred from homology"/>
<dbReference type="EMBL" id="VTPC01004902">
    <property type="protein sequence ID" value="KAF2896615.1"/>
    <property type="molecule type" value="Genomic_DNA"/>
</dbReference>
<dbReference type="CDD" id="cd06428">
    <property type="entry name" value="M1P_guanylylT_A_like_N"/>
    <property type="match status" value="1"/>
</dbReference>
<evidence type="ECO:0000313" key="5">
    <source>
        <dbReference type="Proteomes" id="UP000801492"/>
    </source>
</evidence>
<gene>
    <name evidence="4" type="ORF">ILUMI_09558</name>
</gene>
<reference evidence="4" key="1">
    <citation type="submission" date="2019-08" db="EMBL/GenBank/DDBJ databases">
        <title>The genome of the North American firefly Photinus pyralis.</title>
        <authorList>
            <consortium name="Photinus pyralis genome working group"/>
            <person name="Fallon T.R."/>
            <person name="Sander Lower S.E."/>
            <person name="Weng J.-K."/>
        </authorList>
    </citation>
    <scope>NUCLEOTIDE SEQUENCE</scope>
    <source>
        <strain evidence="4">TRF0915ILg1</strain>
        <tissue evidence="4">Whole body</tissue>
    </source>
</reference>
<dbReference type="Gene3D" id="2.160.10.10">
    <property type="entry name" value="Hexapeptide repeat proteins"/>
    <property type="match status" value="1"/>
</dbReference>
<feature type="domain" description="Mannose-1-phosphate guanyltransferase C-terminal" evidence="3">
    <location>
        <begin position="292"/>
        <end position="427"/>
    </location>
</feature>
<dbReference type="PANTHER" id="PTHR22572">
    <property type="entry name" value="SUGAR-1-PHOSPHATE GUANYL TRANSFERASE"/>
    <property type="match status" value="1"/>
</dbReference>
<evidence type="ECO:0008006" key="6">
    <source>
        <dbReference type="Google" id="ProtNLM"/>
    </source>
</evidence>
<evidence type="ECO:0000313" key="4">
    <source>
        <dbReference type="EMBL" id="KAF2896615.1"/>
    </source>
</evidence>
<dbReference type="InterPro" id="IPR005835">
    <property type="entry name" value="NTP_transferase_dom"/>
</dbReference>
<evidence type="ECO:0000259" key="3">
    <source>
        <dbReference type="Pfam" id="PF25087"/>
    </source>
</evidence>
<comment type="caution">
    <text evidence="4">The sequence shown here is derived from an EMBL/GenBank/DDBJ whole genome shotgun (WGS) entry which is preliminary data.</text>
</comment>
<accession>A0A8K0CZI7</accession>
<dbReference type="InterPro" id="IPR029044">
    <property type="entry name" value="Nucleotide-diphossugar_trans"/>
</dbReference>
<evidence type="ECO:0000259" key="2">
    <source>
        <dbReference type="Pfam" id="PF00483"/>
    </source>
</evidence>
<name>A0A8K0CZI7_IGNLU</name>
<dbReference type="Proteomes" id="UP000801492">
    <property type="component" value="Unassembled WGS sequence"/>
</dbReference>
<dbReference type="Pfam" id="PF25087">
    <property type="entry name" value="GMPPB_C"/>
    <property type="match status" value="1"/>
</dbReference>
<dbReference type="OrthoDB" id="285674at2759"/>
<sequence>MLKAVILIGGPQKGTRFRPLSLDIPKPLFPVAGLPLIQHHIEACTALEEVKEILLIGYYPAAQIQQFVTDMQHQYNINIRYLQEFTALGTAGGLYHFRDQIRCGSPDAFFVMNGDVCADFPLRELYEFHKEKGKKALVTVMGTEATRQQSLHYGCMATDKTTHEVTHYVEKPSSYVSTLINCGIYVFSLDIFHTIGEAFNSKQQEFYRNGNGSKDTGYIQLEQEILTPLAGSGKIFALQVNNWWSQLKTAGSAIYANRHYLELYRIKHPERLCQTQTSAAGDSCKNICDIFPDVHIHPSATIHHTAAIGPNVSIGPGVTVGPGVRIRESIILADAVIENHSLVLHSIVGHNSRVGRWTRVEGTPSDPDPNKPFAKMENPPLFNHDGRLNPSITILGCYVSVPSETILLNSVVLPHKELARSFKNEIIL</sequence>
<dbReference type="InterPro" id="IPR056729">
    <property type="entry name" value="GMPPB_C"/>
</dbReference>
<comment type="similarity">
    <text evidence="1">Belongs to the transferase hexapeptide repeat family.</text>
</comment>
<dbReference type="Gene3D" id="3.90.550.10">
    <property type="entry name" value="Spore Coat Polysaccharide Biosynthesis Protein SpsA, Chain A"/>
    <property type="match status" value="1"/>
</dbReference>
<dbReference type="AlphaFoldDB" id="A0A8K0CZI7"/>
<keyword evidence="5" id="KW-1185">Reference proteome</keyword>
<dbReference type="InterPro" id="IPR050486">
    <property type="entry name" value="Mannose-1P_guanyltransferase"/>
</dbReference>
<evidence type="ECO:0000256" key="1">
    <source>
        <dbReference type="ARBA" id="ARBA00007274"/>
    </source>
</evidence>
<dbReference type="Pfam" id="PF00483">
    <property type="entry name" value="NTP_transferase"/>
    <property type="match status" value="1"/>
</dbReference>
<organism evidence="4 5">
    <name type="scientific">Ignelater luminosus</name>
    <name type="common">Cucubano</name>
    <name type="synonym">Pyrophorus luminosus</name>
    <dbReference type="NCBI Taxonomy" id="2038154"/>
    <lineage>
        <taxon>Eukaryota</taxon>
        <taxon>Metazoa</taxon>
        <taxon>Ecdysozoa</taxon>
        <taxon>Arthropoda</taxon>
        <taxon>Hexapoda</taxon>
        <taxon>Insecta</taxon>
        <taxon>Pterygota</taxon>
        <taxon>Neoptera</taxon>
        <taxon>Endopterygota</taxon>
        <taxon>Coleoptera</taxon>
        <taxon>Polyphaga</taxon>
        <taxon>Elateriformia</taxon>
        <taxon>Elateroidea</taxon>
        <taxon>Elateridae</taxon>
        <taxon>Agrypninae</taxon>
        <taxon>Pyrophorini</taxon>
        <taxon>Ignelater</taxon>
    </lineage>
</organism>
<dbReference type="SUPFAM" id="SSF53448">
    <property type="entry name" value="Nucleotide-diphospho-sugar transferases"/>
    <property type="match status" value="1"/>
</dbReference>
<protein>
    <recommendedName>
        <fullName evidence="6">Mannose-1-phosphate guanyltransferase alpha-A</fullName>
    </recommendedName>
</protein>
<feature type="domain" description="Nucleotidyl transferase" evidence="2">
    <location>
        <begin position="3"/>
        <end position="197"/>
    </location>
</feature>